<dbReference type="Proteomes" id="UP000052023">
    <property type="component" value="Unassembled WGS sequence"/>
</dbReference>
<evidence type="ECO:0000313" key="2">
    <source>
        <dbReference type="EMBL" id="KRR24590.1"/>
    </source>
</evidence>
<gene>
    <name evidence="2" type="ORF">CQ13_24555</name>
</gene>
<feature type="region of interest" description="Disordered" evidence="1">
    <location>
        <begin position="1"/>
        <end position="25"/>
    </location>
</feature>
<organism evidence="2 3">
    <name type="scientific">Bradyrhizobium retamae</name>
    <dbReference type="NCBI Taxonomy" id="1300035"/>
    <lineage>
        <taxon>Bacteria</taxon>
        <taxon>Pseudomonadati</taxon>
        <taxon>Pseudomonadota</taxon>
        <taxon>Alphaproteobacteria</taxon>
        <taxon>Hyphomicrobiales</taxon>
        <taxon>Nitrobacteraceae</taxon>
        <taxon>Bradyrhizobium</taxon>
    </lineage>
</organism>
<reference evidence="2 3" key="1">
    <citation type="submission" date="2014-03" db="EMBL/GenBank/DDBJ databases">
        <title>Bradyrhizobium valentinum sp. nov., isolated from effective nodules of Lupinus mariae-josephae, a lupine endemic of basic-lime soils in Eastern Spain.</title>
        <authorList>
            <person name="Duran D."/>
            <person name="Rey L."/>
            <person name="Navarro A."/>
            <person name="Busquets A."/>
            <person name="Imperial J."/>
            <person name="Ruiz-Argueso T."/>
        </authorList>
    </citation>
    <scope>NUCLEOTIDE SEQUENCE [LARGE SCALE GENOMIC DNA]</scope>
    <source>
        <strain evidence="2 3">Ro19</strain>
    </source>
</reference>
<accession>A0A0R3MYF3</accession>
<dbReference type="AlphaFoldDB" id="A0A0R3MYF3"/>
<comment type="caution">
    <text evidence="2">The sequence shown here is derived from an EMBL/GenBank/DDBJ whole genome shotgun (WGS) entry which is preliminary data.</text>
</comment>
<keyword evidence="3" id="KW-1185">Reference proteome</keyword>
<protein>
    <submittedName>
        <fullName evidence="2">Uncharacterized protein</fullName>
    </submittedName>
</protein>
<evidence type="ECO:0000313" key="3">
    <source>
        <dbReference type="Proteomes" id="UP000052023"/>
    </source>
</evidence>
<feature type="compositionally biased region" description="Basic and acidic residues" evidence="1">
    <location>
        <begin position="9"/>
        <end position="25"/>
    </location>
</feature>
<feature type="region of interest" description="Disordered" evidence="1">
    <location>
        <begin position="38"/>
        <end position="61"/>
    </location>
</feature>
<dbReference type="OrthoDB" id="8129930at2"/>
<proteinExistence type="predicted"/>
<dbReference type="RefSeq" id="WP_057844083.1">
    <property type="nucleotide sequence ID" value="NZ_LLYA01000153.1"/>
</dbReference>
<dbReference type="EMBL" id="LLYA01000153">
    <property type="protein sequence ID" value="KRR24590.1"/>
    <property type="molecule type" value="Genomic_DNA"/>
</dbReference>
<sequence>MAQKFNPAAHDKHADDPREALKADREIHEKLEAGLVDTFPASDPVSVAQPAPSKADHDENPSLWHKIRAVFR</sequence>
<evidence type="ECO:0000256" key="1">
    <source>
        <dbReference type="SAM" id="MobiDB-lite"/>
    </source>
</evidence>
<name>A0A0R3MYF3_9BRAD</name>